<dbReference type="Proteomes" id="UP000646053">
    <property type="component" value="Unassembled WGS sequence"/>
</dbReference>
<comment type="caution">
    <text evidence="2">The sequence shown here is derived from an EMBL/GenBank/DDBJ whole genome shotgun (WGS) entry which is preliminary data.</text>
</comment>
<dbReference type="SMART" id="SM00065">
    <property type="entry name" value="GAF"/>
    <property type="match status" value="1"/>
</dbReference>
<name>A0A8J7Z1M8_9CYAN</name>
<dbReference type="SUPFAM" id="SSF55781">
    <property type="entry name" value="GAF domain-like"/>
    <property type="match status" value="1"/>
</dbReference>
<dbReference type="AlphaFoldDB" id="A0A8J7Z1M8"/>
<feature type="domain" description="GAF" evidence="1">
    <location>
        <begin position="28"/>
        <end position="188"/>
    </location>
</feature>
<reference evidence="2" key="1">
    <citation type="submission" date="2019-12" db="EMBL/GenBank/DDBJ databases">
        <title>High-Quality draft genome sequences of three cyanobacteria isolated from the limestone walls of the Old Cathedral of Coimbra.</title>
        <authorList>
            <person name="Tiago I."/>
            <person name="Soares F."/>
            <person name="Portugal A."/>
        </authorList>
    </citation>
    <scope>NUCLEOTIDE SEQUENCE</scope>
    <source>
        <strain evidence="2">A</strain>
    </source>
</reference>
<organism evidence="2 3">
    <name type="scientific">Myxacorys almedinensis A</name>
    <dbReference type="NCBI Taxonomy" id="2690445"/>
    <lineage>
        <taxon>Bacteria</taxon>
        <taxon>Bacillati</taxon>
        <taxon>Cyanobacteriota</taxon>
        <taxon>Cyanophyceae</taxon>
        <taxon>Leptolyngbyales</taxon>
        <taxon>Leptolyngbyaceae</taxon>
        <taxon>Myxacorys</taxon>
        <taxon>Myxacorys almedinensis</taxon>
    </lineage>
</organism>
<accession>A0A8J7Z1M8</accession>
<gene>
    <name evidence="2" type="ORF">GS601_09700</name>
</gene>
<dbReference type="Pfam" id="PF01590">
    <property type="entry name" value="GAF"/>
    <property type="match status" value="1"/>
</dbReference>
<dbReference type="InterPro" id="IPR003018">
    <property type="entry name" value="GAF"/>
</dbReference>
<evidence type="ECO:0000313" key="3">
    <source>
        <dbReference type="Proteomes" id="UP000646053"/>
    </source>
</evidence>
<evidence type="ECO:0000259" key="1">
    <source>
        <dbReference type="SMART" id="SM00065"/>
    </source>
</evidence>
<evidence type="ECO:0000313" key="2">
    <source>
        <dbReference type="EMBL" id="NDJ17560.1"/>
    </source>
</evidence>
<sequence length="194" mass="22089">MNVDPADLPRQIVERLDCERLVKRSEGSSDVLLSELMGAIADFLQCDRCFLYLRQPQTCLGRVPFCWVRSADVPVVYDEAWKPEPTCLFTGEDPLFAAALRLDPSIFIDDVETASADQLNRQFERENFGHRALIHAHLHSDNQLWGVLQPCFMRQPHAWTDSEQAVIEQVVQSITPIAVNYVNSHATEIVKNRP</sequence>
<dbReference type="EMBL" id="WVIE01000009">
    <property type="protein sequence ID" value="NDJ17560.1"/>
    <property type="molecule type" value="Genomic_DNA"/>
</dbReference>
<dbReference type="InterPro" id="IPR029016">
    <property type="entry name" value="GAF-like_dom_sf"/>
</dbReference>
<proteinExistence type="predicted"/>
<dbReference type="RefSeq" id="WP_162423075.1">
    <property type="nucleotide sequence ID" value="NZ_WVIE01000009.1"/>
</dbReference>
<keyword evidence="3" id="KW-1185">Reference proteome</keyword>
<dbReference type="Gene3D" id="3.30.450.40">
    <property type="match status" value="1"/>
</dbReference>
<protein>
    <submittedName>
        <fullName evidence="2">GAF domain-containing protein</fullName>
    </submittedName>
</protein>